<reference evidence="1 2" key="1">
    <citation type="submission" date="2014-03" db="EMBL/GenBank/DDBJ databases">
        <authorList>
            <person name="Sibley D."/>
            <person name="Venepally P."/>
            <person name="Karamycheva S."/>
            <person name="Hadjithomas M."/>
            <person name="Khan A."/>
            <person name="Brunk B."/>
            <person name="Roos D."/>
            <person name="Caler E."/>
            <person name="Lorenzi H."/>
        </authorList>
    </citation>
    <scope>NUCLEOTIDE SEQUENCE [LARGE SCALE GENOMIC DNA]</scope>
    <source>
        <strain evidence="2">p89</strain>
    </source>
</reference>
<dbReference type="VEuPathDB" id="ToxoDB:TGP89_297065"/>
<dbReference type="AlphaFoldDB" id="A0A086JCG8"/>
<organism evidence="1 2">
    <name type="scientific">Toxoplasma gondii p89</name>
    <dbReference type="NCBI Taxonomy" id="943119"/>
    <lineage>
        <taxon>Eukaryota</taxon>
        <taxon>Sar</taxon>
        <taxon>Alveolata</taxon>
        <taxon>Apicomplexa</taxon>
        <taxon>Conoidasida</taxon>
        <taxon>Coccidia</taxon>
        <taxon>Eucoccidiorida</taxon>
        <taxon>Eimeriorina</taxon>
        <taxon>Sarcocystidae</taxon>
        <taxon>Toxoplasma</taxon>
    </lineage>
</organism>
<proteinExistence type="predicted"/>
<dbReference type="EMBL" id="AEYI02002122">
    <property type="protein sequence ID" value="KFG29836.1"/>
    <property type="molecule type" value="Genomic_DNA"/>
</dbReference>
<gene>
    <name evidence="1" type="ORF">TGP89_297065</name>
</gene>
<comment type="caution">
    <text evidence="1">The sequence shown here is derived from an EMBL/GenBank/DDBJ whole genome shotgun (WGS) entry which is preliminary data.</text>
</comment>
<sequence length="89" mass="10112">MMPYRHLRCNEGRTSILMKKHDTKTLGFGGREFRNRHVKTSARTPPIHRQTLGQDALRELATTERGGDAHEANEFVAPCRLQVNSTSSH</sequence>
<evidence type="ECO:0000313" key="2">
    <source>
        <dbReference type="Proteomes" id="UP000028828"/>
    </source>
</evidence>
<dbReference type="Proteomes" id="UP000028828">
    <property type="component" value="Unassembled WGS sequence"/>
</dbReference>
<accession>A0A086JCG8</accession>
<name>A0A086JCG8_TOXGO</name>
<evidence type="ECO:0000313" key="1">
    <source>
        <dbReference type="EMBL" id="KFG29836.1"/>
    </source>
</evidence>
<protein>
    <submittedName>
        <fullName evidence="1">Uncharacterized protein</fullName>
    </submittedName>
</protein>